<dbReference type="InterPro" id="IPR057059">
    <property type="entry name" value="LTI65/LTI78_PGEED"/>
</dbReference>
<feature type="compositionally biased region" description="Low complexity" evidence="1">
    <location>
        <begin position="11"/>
        <end position="24"/>
    </location>
</feature>
<dbReference type="PANTHER" id="PTHR33836:SF7">
    <property type="entry name" value="LOW-TEMPERATURE-INDUCED PROTEIN"/>
    <property type="match status" value="1"/>
</dbReference>
<proteinExistence type="predicted"/>
<dbReference type="InterPro" id="IPR037491">
    <property type="entry name" value="LTI78/LTI65"/>
</dbReference>
<feature type="compositionally biased region" description="Polar residues" evidence="1">
    <location>
        <begin position="317"/>
        <end position="334"/>
    </location>
</feature>
<evidence type="ECO:0000259" key="3">
    <source>
        <dbReference type="Pfam" id="PF23403"/>
    </source>
</evidence>
<dbReference type="Proteomes" id="UP001291623">
    <property type="component" value="Unassembled WGS sequence"/>
</dbReference>
<evidence type="ECO:0000259" key="2">
    <source>
        <dbReference type="Pfam" id="PF23399"/>
    </source>
</evidence>
<protein>
    <submittedName>
        <fullName evidence="4">Uncharacterized protein</fullName>
    </submittedName>
</protein>
<dbReference type="Pfam" id="PF23399">
    <property type="entry name" value="LTI65_PGEED"/>
    <property type="match status" value="1"/>
</dbReference>
<feature type="compositionally biased region" description="Basic residues" evidence="1">
    <location>
        <begin position="55"/>
        <end position="81"/>
    </location>
</feature>
<dbReference type="EMBL" id="JAVYJV010000003">
    <property type="protein sequence ID" value="KAK4376046.1"/>
    <property type="molecule type" value="Genomic_DNA"/>
</dbReference>
<feature type="compositionally biased region" description="Basic and acidic residues" evidence="1">
    <location>
        <begin position="82"/>
        <end position="91"/>
    </location>
</feature>
<accession>A0AAE1VTE7</accession>
<sequence length="455" mass="50126">MAQLDPMHKFSQTSKSTPKSNSPTFEQLLQGNERNWSTSTSPTAYYDQEEYTPTHGKKSVISKVKEKAKKLKHSLSAKKNRHENDVHDDNHTPSWGVTLEDDDDDGDPDYLGAPMYESELAPEPLKEAARQHPRADPVISEEHVLPTSIKREVTEHDQVIEHDNTEKLPDSPSKTITETVTEKLAPAYAAVSDATHAIASKISNLTLTNTDNQESEIQNEPKTGQFADQSNVNKLGENVEQNASGLTSPTQKWDRGVSVKEYFVEKFELGEGERSLSHIITEAMSPRQAASGDIGIVEKKMKGAVTSLIRSDESPKTPENSIKSSASNNPISTSDIRYHPILANDKTRLQKKAPSSLQLDDKMNVDGFKVPFNFMEEASSHCAIPLLSPLIFSTTSQDENAKCNDNINGPAKHMIQGNGPLEKSGWQHPALGTYTEPSTIFALFQSQCTLANSGC</sequence>
<organism evidence="4 5">
    <name type="scientific">Anisodus tanguticus</name>
    <dbReference type="NCBI Taxonomy" id="243964"/>
    <lineage>
        <taxon>Eukaryota</taxon>
        <taxon>Viridiplantae</taxon>
        <taxon>Streptophyta</taxon>
        <taxon>Embryophyta</taxon>
        <taxon>Tracheophyta</taxon>
        <taxon>Spermatophyta</taxon>
        <taxon>Magnoliopsida</taxon>
        <taxon>eudicotyledons</taxon>
        <taxon>Gunneridae</taxon>
        <taxon>Pentapetalae</taxon>
        <taxon>asterids</taxon>
        <taxon>lamiids</taxon>
        <taxon>Solanales</taxon>
        <taxon>Solanaceae</taxon>
        <taxon>Solanoideae</taxon>
        <taxon>Hyoscyameae</taxon>
        <taxon>Anisodus</taxon>
    </lineage>
</organism>
<name>A0AAE1VTE7_9SOLA</name>
<evidence type="ECO:0000313" key="4">
    <source>
        <dbReference type="EMBL" id="KAK4376046.1"/>
    </source>
</evidence>
<feature type="domain" description="LTI65/LTI78 PGEED repeat" evidence="2">
    <location>
        <begin position="254"/>
        <end position="284"/>
    </location>
</feature>
<feature type="compositionally biased region" description="Acidic residues" evidence="1">
    <location>
        <begin position="99"/>
        <end position="108"/>
    </location>
</feature>
<keyword evidence="5" id="KW-1185">Reference proteome</keyword>
<dbReference type="GO" id="GO:0009737">
    <property type="term" value="P:response to abscisic acid"/>
    <property type="evidence" value="ECO:0007669"/>
    <property type="project" value="InterPro"/>
</dbReference>
<dbReference type="PANTHER" id="PTHR33836">
    <property type="entry name" value="LOW-TEMPERATURE-INDUCED 65 KDA PROTEIN-RELATED"/>
    <property type="match status" value="1"/>
</dbReference>
<evidence type="ECO:0000313" key="5">
    <source>
        <dbReference type="Proteomes" id="UP001291623"/>
    </source>
</evidence>
<feature type="domain" description="LTI65/LTI78 N-terminal" evidence="3">
    <location>
        <begin position="55"/>
        <end position="119"/>
    </location>
</feature>
<comment type="caution">
    <text evidence="4">The sequence shown here is derived from an EMBL/GenBank/DDBJ whole genome shotgun (WGS) entry which is preliminary data.</text>
</comment>
<dbReference type="InterPro" id="IPR056605">
    <property type="entry name" value="LTI65_LTI78_N"/>
</dbReference>
<feature type="region of interest" description="Disordered" evidence="1">
    <location>
        <begin position="1"/>
        <end position="115"/>
    </location>
</feature>
<feature type="compositionally biased region" description="Polar residues" evidence="1">
    <location>
        <begin position="25"/>
        <end position="43"/>
    </location>
</feature>
<dbReference type="AlphaFoldDB" id="A0AAE1VTE7"/>
<gene>
    <name evidence="4" type="ORF">RND71_006723</name>
</gene>
<reference evidence="4" key="1">
    <citation type="submission" date="2023-12" db="EMBL/GenBank/DDBJ databases">
        <title>Genome assembly of Anisodus tanguticus.</title>
        <authorList>
            <person name="Wang Y.-J."/>
        </authorList>
    </citation>
    <scope>NUCLEOTIDE SEQUENCE</scope>
    <source>
        <strain evidence="4">KB-2021</strain>
        <tissue evidence="4">Leaf</tissue>
    </source>
</reference>
<dbReference type="Pfam" id="PF23403">
    <property type="entry name" value="LTI65_LTI78_N"/>
    <property type="match status" value="1"/>
</dbReference>
<feature type="region of interest" description="Disordered" evidence="1">
    <location>
        <begin position="306"/>
        <end position="334"/>
    </location>
</feature>
<evidence type="ECO:0000256" key="1">
    <source>
        <dbReference type="SAM" id="MobiDB-lite"/>
    </source>
</evidence>